<dbReference type="SUPFAM" id="SSF51182">
    <property type="entry name" value="RmlC-like cupins"/>
    <property type="match status" value="1"/>
</dbReference>
<dbReference type="OrthoDB" id="8756764at2"/>
<gene>
    <name evidence="1" type="ORF">AWB65_05185</name>
</gene>
<dbReference type="Gene3D" id="2.60.120.10">
    <property type="entry name" value="Jelly Rolls"/>
    <property type="match status" value="1"/>
</dbReference>
<comment type="caution">
    <text evidence="1">The sequence shown here is derived from an EMBL/GenBank/DDBJ whole genome shotgun (WGS) entry which is preliminary data.</text>
</comment>
<organism evidence="1 2">
    <name type="scientific">Caballeronia humi</name>
    <dbReference type="NCBI Taxonomy" id="326474"/>
    <lineage>
        <taxon>Bacteria</taxon>
        <taxon>Pseudomonadati</taxon>
        <taxon>Pseudomonadota</taxon>
        <taxon>Betaproteobacteria</taxon>
        <taxon>Burkholderiales</taxon>
        <taxon>Burkholderiaceae</taxon>
        <taxon>Caballeronia</taxon>
    </lineage>
</organism>
<proteinExistence type="predicted"/>
<dbReference type="RefSeq" id="WP_087669875.1">
    <property type="nucleotide sequence ID" value="NZ_FCNW02000039.1"/>
</dbReference>
<protein>
    <recommendedName>
        <fullName evidence="3">Cupin</fullName>
    </recommendedName>
</protein>
<dbReference type="InterPro" id="IPR014710">
    <property type="entry name" value="RmlC-like_jellyroll"/>
</dbReference>
<reference evidence="1" key="1">
    <citation type="submission" date="2016-01" db="EMBL/GenBank/DDBJ databases">
        <authorList>
            <person name="Peeters C."/>
        </authorList>
    </citation>
    <scope>NUCLEOTIDE SEQUENCE [LARGE SCALE GENOMIC DNA]</scope>
    <source>
        <strain evidence="1">LMG 22934</strain>
    </source>
</reference>
<dbReference type="InterPro" id="IPR011051">
    <property type="entry name" value="RmlC_Cupin_sf"/>
</dbReference>
<evidence type="ECO:0000313" key="2">
    <source>
        <dbReference type="Proteomes" id="UP000054977"/>
    </source>
</evidence>
<accession>A0A158IPH0</accession>
<name>A0A158IPH0_9BURK</name>
<keyword evidence="2" id="KW-1185">Reference proteome</keyword>
<evidence type="ECO:0000313" key="1">
    <source>
        <dbReference type="EMBL" id="SAL58416.1"/>
    </source>
</evidence>
<dbReference type="Proteomes" id="UP000054977">
    <property type="component" value="Unassembled WGS sequence"/>
</dbReference>
<sequence length="88" mass="9966">MTRDEFLAELASEGFQEIVTVTREAGQSLDTHTHPFEAKALIVEGELTIRARETERRFQVGDVFHLASDESHSERYGPFGVVYLVGRK</sequence>
<dbReference type="EMBL" id="FCNW02000039">
    <property type="protein sequence ID" value="SAL58416.1"/>
    <property type="molecule type" value="Genomic_DNA"/>
</dbReference>
<dbReference type="STRING" id="326474.AWB65_05185"/>
<dbReference type="AlphaFoldDB" id="A0A158IPH0"/>
<evidence type="ECO:0008006" key="3">
    <source>
        <dbReference type="Google" id="ProtNLM"/>
    </source>
</evidence>